<comment type="caution">
    <text evidence="6">The sequence shown here is derived from an EMBL/GenBank/DDBJ whole genome shotgun (WGS) entry which is preliminary data.</text>
</comment>
<dbReference type="Gene3D" id="3.40.50.720">
    <property type="entry name" value="NAD(P)-binding Rossmann-like Domain"/>
    <property type="match status" value="1"/>
</dbReference>
<dbReference type="RefSeq" id="WP_284328072.1">
    <property type="nucleotide sequence ID" value="NZ_BSUN01000001.1"/>
</dbReference>
<feature type="region of interest" description="Disordered" evidence="3">
    <location>
        <begin position="48"/>
        <end position="69"/>
    </location>
</feature>
<keyword evidence="1" id="KW-0560">Oxidoreductase</keyword>
<dbReference type="PANTHER" id="PTHR43818:SF11">
    <property type="entry name" value="BCDNA.GH03377"/>
    <property type="match status" value="1"/>
</dbReference>
<evidence type="ECO:0000313" key="7">
    <source>
        <dbReference type="Proteomes" id="UP001157125"/>
    </source>
</evidence>
<dbReference type="Pfam" id="PF22725">
    <property type="entry name" value="GFO_IDH_MocA_C3"/>
    <property type="match status" value="1"/>
</dbReference>
<dbReference type="EMBL" id="BSUN01000001">
    <property type="protein sequence ID" value="GMA35591.1"/>
    <property type="molecule type" value="Genomic_DNA"/>
</dbReference>
<evidence type="ECO:0000259" key="5">
    <source>
        <dbReference type="Pfam" id="PF22725"/>
    </source>
</evidence>
<dbReference type="Gene3D" id="3.30.360.10">
    <property type="entry name" value="Dihydrodipicolinate Reductase, domain 2"/>
    <property type="match status" value="1"/>
</dbReference>
<dbReference type="InterPro" id="IPR000683">
    <property type="entry name" value="Gfo/Idh/MocA-like_OxRdtase_N"/>
</dbReference>
<feature type="domain" description="GFO/IDH/MocA-like oxidoreductase" evidence="5">
    <location>
        <begin position="156"/>
        <end position="286"/>
    </location>
</feature>
<evidence type="ECO:0000259" key="4">
    <source>
        <dbReference type="Pfam" id="PF01408"/>
    </source>
</evidence>
<dbReference type="InterPro" id="IPR036291">
    <property type="entry name" value="NAD(P)-bd_dom_sf"/>
</dbReference>
<accession>A0ABQ6ID39</accession>
<organism evidence="6 7">
    <name type="scientific">Demequina litorisediminis</name>
    <dbReference type="NCBI Taxonomy" id="1849022"/>
    <lineage>
        <taxon>Bacteria</taxon>
        <taxon>Bacillati</taxon>
        <taxon>Actinomycetota</taxon>
        <taxon>Actinomycetes</taxon>
        <taxon>Micrococcales</taxon>
        <taxon>Demequinaceae</taxon>
        <taxon>Demequina</taxon>
    </lineage>
</organism>
<dbReference type="SUPFAM" id="SSF55347">
    <property type="entry name" value="Glyceraldehyde-3-phosphate dehydrogenase-like, C-terminal domain"/>
    <property type="match status" value="1"/>
</dbReference>
<dbReference type="Pfam" id="PF01408">
    <property type="entry name" value="GFO_IDH_MocA"/>
    <property type="match status" value="1"/>
</dbReference>
<dbReference type="SUPFAM" id="SSF51735">
    <property type="entry name" value="NAD(P)-binding Rossmann-fold domains"/>
    <property type="match status" value="1"/>
</dbReference>
<dbReference type="InterPro" id="IPR055170">
    <property type="entry name" value="GFO_IDH_MocA-like_dom"/>
</dbReference>
<sequence>MTGATPVAVALVGIHGHGGSHLRRIRDLEATGAVRLCALVDPRPLEAAAAPATGGPSGPRHGSDASGTGAPWFPTLGDLLSAPEPEVRPDIVVLSTPIPTHLPLASTAMRAGVDVLLEKPTAASLAEHTALVAVAEETGRRCQVGFQTFGSHALAAIERMIAAGEIGDVTGVGAVGTWVRTAGYWARAPWAGRRTLDGRDVVDGVVTNPLAHAVATGLRIAGATHSADVADVMVDLYRANPIEADDTSAVAVVTSDGTRCGFGLTLCAPERTPATITVYGTRGRIEPAVRARYGAARDPHR</sequence>
<dbReference type="PANTHER" id="PTHR43818">
    <property type="entry name" value="BCDNA.GH03377"/>
    <property type="match status" value="1"/>
</dbReference>
<evidence type="ECO:0000256" key="2">
    <source>
        <dbReference type="ARBA" id="ARBA00023027"/>
    </source>
</evidence>
<evidence type="ECO:0000256" key="1">
    <source>
        <dbReference type="ARBA" id="ARBA00023002"/>
    </source>
</evidence>
<dbReference type="Proteomes" id="UP001157125">
    <property type="component" value="Unassembled WGS sequence"/>
</dbReference>
<dbReference type="InterPro" id="IPR050463">
    <property type="entry name" value="Gfo/Idh/MocA_oxidrdct_glycsds"/>
</dbReference>
<protein>
    <submittedName>
        <fullName evidence="6">Uncharacterized protein</fullName>
    </submittedName>
</protein>
<keyword evidence="2" id="KW-0520">NAD</keyword>
<proteinExistence type="predicted"/>
<reference evidence="7" key="1">
    <citation type="journal article" date="2019" name="Int. J. Syst. Evol. Microbiol.">
        <title>The Global Catalogue of Microorganisms (GCM) 10K type strain sequencing project: providing services to taxonomists for standard genome sequencing and annotation.</title>
        <authorList>
            <consortium name="The Broad Institute Genomics Platform"/>
            <consortium name="The Broad Institute Genome Sequencing Center for Infectious Disease"/>
            <person name="Wu L."/>
            <person name="Ma J."/>
        </authorList>
    </citation>
    <scope>NUCLEOTIDE SEQUENCE [LARGE SCALE GENOMIC DNA]</scope>
    <source>
        <strain evidence="7">NBRC 112299</strain>
    </source>
</reference>
<evidence type="ECO:0000313" key="6">
    <source>
        <dbReference type="EMBL" id="GMA35591.1"/>
    </source>
</evidence>
<feature type="domain" description="Gfo/Idh/MocA-like oxidoreductase N-terminal" evidence="4">
    <location>
        <begin position="9"/>
        <end position="146"/>
    </location>
</feature>
<name>A0ABQ6ID39_9MICO</name>
<keyword evidence="7" id="KW-1185">Reference proteome</keyword>
<gene>
    <name evidence="6" type="ORF">GCM10025876_17950</name>
</gene>
<evidence type="ECO:0000256" key="3">
    <source>
        <dbReference type="SAM" id="MobiDB-lite"/>
    </source>
</evidence>